<protein>
    <submittedName>
        <fullName evidence="7">MFS transporter</fullName>
    </submittedName>
</protein>
<dbReference type="InterPro" id="IPR011701">
    <property type="entry name" value="MFS"/>
</dbReference>
<feature type="transmembrane region" description="Helical" evidence="5">
    <location>
        <begin position="50"/>
        <end position="69"/>
    </location>
</feature>
<feature type="transmembrane region" description="Helical" evidence="5">
    <location>
        <begin position="136"/>
        <end position="152"/>
    </location>
</feature>
<dbReference type="Gene3D" id="1.20.1250.20">
    <property type="entry name" value="MFS general substrate transporter like domains"/>
    <property type="match status" value="2"/>
</dbReference>
<dbReference type="EMBL" id="JBHRZN010000002">
    <property type="protein sequence ID" value="MFC3849946.1"/>
    <property type="molecule type" value="Genomic_DNA"/>
</dbReference>
<keyword evidence="3 5" id="KW-1133">Transmembrane helix</keyword>
<feature type="transmembrane region" description="Helical" evidence="5">
    <location>
        <begin position="172"/>
        <end position="193"/>
    </location>
</feature>
<feature type="transmembrane region" description="Helical" evidence="5">
    <location>
        <begin position="249"/>
        <end position="272"/>
    </location>
</feature>
<feature type="transmembrane region" description="Helical" evidence="5">
    <location>
        <begin position="12"/>
        <end position="38"/>
    </location>
</feature>
<dbReference type="Proteomes" id="UP001595751">
    <property type="component" value="Unassembled WGS sequence"/>
</dbReference>
<accession>A0ABV7ZRD4</accession>
<reference evidence="8" key="1">
    <citation type="journal article" date="2019" name="Int. J. Syst. Evol. Microbiol.">
        <title>The Global Catalogue of Microorganisms (GCM) 10K type strain sequencing project: providing services to taxonomists for standard genome sequencing and annotation.</title>
        <authorList>
            <consortium name="The Broad Institute Genomics Platform"/>
            <consortium name="The Broad Institute Genome Sequencing Center for Infectious Disease"/>
            <person name="Wu L."/>
            <person name="Ma J."/>
        </authorList>
    </citation>
    <scope>NUCLEOTIDE SEQUENCE [LARGE SCALE GENOMIC DNA]</scope>
    <source>
        <strain evidence="8">CCUG 53252</strain>
    </source>
</reference>
<organism evidence="7 8">
    <name type="scientific">Corynebacterium hansenii</name>
    <dbReference type="NCBI Taxonomy" id="394964"/>
    <lineage>
        <taxon>Bacteria</taxon>
        <taxon>Bacillati</taxon>
        <taxon>Actinomycetota</taxon>
        <taxon>Actinomycetes</taxon>
        <taxon>Mycobacteriales</taxon>
        <taxon>Corynebacteriaceae</taxon>
        <taxon>Corynebacterium</taxon>
    </lineage>
</organism>
<feature type="transmembrane region" description="Helical" evidence="5">
    <location>
        <begin position="397"/>
        <end position="415"/>
    </location>
</feature>
<feature type="transmembrane region" description="Helical" evidence="5">
    <location>
        <begin position="76"/>
        <end position="96"/>
    </location>
</feature>
<keyword evidence="2 5" id="KW-0812">Transmembrane</keyword>
<evidence type="ECO:0000256" key="3">
    <source>
        <dbReference type="ARBA" id="ARBA00022989"/>
    </source>
</evidence>
<feature type="transmembrane region" description="Helical" evidence="5">
    <location>
        <begin position="339"/>
        <end position="362"/>
    </location>
</feature>
<evidence type="ECO:0000256" key="2">
    <source>
        <dbReference type="ARBA" id="ARBA00022692"/>
    </source>
</evidence>
<dbReference type="SUPFAM" id="SSF103473">
    <property type="entry name" value="MFS general substrate transporter"/>
    <property type="match status" value="1"/>
</dbReference>
<dbReference type="PANTHER" id="PTHR23534:SF1">
    <property type="entry name" value="MAJOR FACILITATOR SUPERFAMILY PROTEIN"/>
    <property type="match status" value="1"/>
</dbReference>
<feature type="transmembrane region" description="Helical" evidence="5">
    <location>
        <begin position="374"/>
        <end position="391"/>
    </location>
</feature>
<comment type="caution">
    <text evidence="7">The sequence shown here is derived from an EMBL/GenBank/DDBJ whole genome shotgun (WGS) entry which is preliminary data.</text>
</comment>
<evidence type="ECO:0000256" key="1">
    <source>
        <dbReference type="ARBA" id="ARBA00004651"/>
    </source>
</evidence>
<keyword evidence="4 5" id="KW-0472">Membrane</keyword>
<feature type="domain" description="Major facilitator superfamily (MFS) profile" evidence="6">
    <location>
        <begin position="12"/>
        <end position="418"/>
    </location>
</feature>
<evidence type="ECO:0000313" key="8">
    <source>
        <dbReference type="Proteomes" id="UP001595751"/>
    </source>
</evidence>
<feature type="transmembrane region" description="Helical" evidence="5">
    <location>
        <begin position="278"/>
        <end position="301"/>
    </location>
</feature>
<evidence type="ECO:0000256" key="4">
    <source>
        <dbReference type="ARBA" id="ARBA00023136"/>
    </source>
</evidence>
<feature type="transmembrane region" description="Helical" evidence="5">
    <location>
        <begin position="308"/>
        <end position="327"/>
    </location>
</feature>
<name>A0ABV7ZRD4_9CORY</name>
<comment type="subcellular location">
    <subcellularLocation>
        <location evidence="1">Cell membrane</location>
        <topology evidence="1">Multi-pass membrane protein</topology>
    </subcellularLocation>
</comment>
<evidence type="ECO:0000259" key="6">
    <source>
        <dbReference type="PROSITE" id="PS50850"/>
    </source>
</evidence>
<evidence type="ECO:0000256" key="5">
    <source>
        <dbReference type="SAM" id="Phobius"/>
    </source>
</evidence>
<dbReference type="RefSeq" id="WP_290289200.1">
    <property type="nucleotide sequence ID" value="NZ_CP047211.1"/>
</dbReference>
<feature type="transmembrane region" description="Helical" evidence="5">
    <location>
        <begin position="102"/>
        <end position="124"/>
    </location>
</feature>
<proteinExistence type="predicted"/>
<evidence type="ECO:0000313" key="7">
    <source>
        <dbReference type="EMBL" id="MFC3849946.1"/>
    </source>
</evidence>
<gene>
    <name evidence="7" type="ORF">ACFORJ_07180</name>
</gene>
<dbReference type="PROSITE" id="PS50850">
    <property type="entry name" value="MFS"/>
    <property type="match status" value="1"/>
</dbReference>
<dbReference type="Pfam" id="PF07690">
    <property type="entry name" value="MFS_1"/>
    <property type="match status" value="1"/>
</dbReference>
<dbReference type="PANTHER" id="PTHR23534">
    <property type="entry name" value="MFS PERMEASE"/>
    <property type="match status" value="1"/>
</dbReference>
<sequence>MQMITTGTRAKLILMLMAGHIIGGFGVGVASGVGAMMVDEFTGSMELARMMGMLPAVGAILAALPLAAVAKARGRAVSLAGGSAVAAAGAFVAVVAGPMESVALVAAGLLLFGTATAVALQSRFAAADAASPRHRGLMLSLVMTPMIIGSAFGPDLMDWAGEISEGWGLPQFAAPFLLAVAAQMLAGLVYFAGLRPDPLAVARASEGDWAVHGAVPNWTGPVHPHGAAPNLYGPAPLRRRSPGVLRAQVAIAVAEFVLVIIMVLASMHMIYAGVPSELLTLAVTLRFAAPWVSSPLFGWLADILGPRPVILGGQALFVLAIAAIVVFPEDGTVLTAAHLLLGLGWSATVVAASTVIANADSAETRPMVQGRTDLGMNLASLGAGFIAMVLFEEDILLPLAFVMLLPVAVVVGTHLSRGRAVAG</sequence>
<dbReference type="InterPro" id="IPR036259">
    <property type="entry name" value="MFS_trans_sf"/>
</dbReference>
<keyword evidence="8" id="KW-1185">Reference proteome</keyword>
<dbReference type="InterPro" id="IPR020846">
    <property type="entry name" value="MFS_dom"/>
</dbReference>